<comment type="similarity">
    <text evidence="2 10">Belongs to the DHHC palmitoyltransferase family.</text>
</comment>
<evidence type="ECO:0000256" key="10">
    <source>
        <dbReference type="RuleBase" id="RU079119"/>
    </source>
</evidence>
<evidence type="ECO:0000256" key="5">
    <source>
        <dbReference type="ARBA" id="ARBA00022989"/>
    </source>
</evidence>
<feature type="domain" description="Palmitoyltransferase DHHC" evidence="11">
    <location>
        <begin position="155"/>
        <end position="271"/>
    </location>
</feature>
<evidence type="ECO:0000256" key="1">
    <source>
        <dbReference type="ARBA" id="ARBA00004127"/>
    </source>
</evidence>
<keyword evidence="9 10" id="KW-0012">Acyltransferase</keyword>
<evidence type="ECO:0000259" key="11">
    <source>
        <dbReference type="Pfam" id="PF01529"/>
    </source>
</evidence>
<comment type="domain">
    <text evidence="10">The DHHC domain is required for palmitoyltransferase activity.</text>
</comment>
<dbReference type="PANTHER" id="PTHR22883:SF301">
    <property type="entry name" value="PALMITOYLTRANSFERASE ZDHHC12"/>
    <property type="match status" value="1"/>
</dbReference>
<keyword evidence="3 10" id="KW-0808">Transferase</keyword>
<evidence type="ECO:0000256" key="3">
    <source>
        <dbReference type="ARBA" id="ARBA00022679"/>
    </source>
</evidence>
<dbReference type="AlphaFoldDB" id="A0A0D6R457"/>
<evidence type="ECO:0000256" key="9">
    <source>
        <dbReference type="ARBA" id="ARBA00023315"/>
    </source>
</evidence>
<evidence type="ECO:0000256" key="8">
    <source>
        <dbReference type="ARBA" id="ARBA00023288"/>
    </source>
</evidence>
<feature type="transmembrane region" description="Helical" evidence="10">
    <location>
        <begin position="232"/>
        <end position="257"/>
    </location>
</feature>
<reference evidence="12" key="1">
    <citation type="submission" date="2015-03" db="EMBL/GenBank/DDBJ databases">
        <title>A transcriptome of Araucaria cunninghamii, an australian fine timber species.</title>
        <authorList>
            <person name="Jing Yi C.J.Y."/>
            <person name="Yin San L.Y.S."/>
            <person name="Abdul Karim S.S."/>
            <person name="Wan Azmi N.N."/>
            <person name="Hercus R.R."/>
            <person name="Croft L.L."/>
        </authorList>
    </citation>
    <scope>NUCLEOTIDE SEQUENCE</scope>
    <source>
        <strain evidence="12">MI0301</strain>
        <tissue evidence="12">Leaf</tissue>
    </source>
</reference>
<keyword evidence="5 10" id="KW-1133">Transmembrane helix</keyword>
<dbReference type="InterPro" id="IPR001594">
    <property type="entry name" value="Palmitoyltrfase_DHHC"/>
</dbReference>
<evidence type="ECO:0000256" key="2">
    <source>
        <dbReference type="ARBA" id="ARBA00008574"/>
    </source>
</evidence>
<comment type="subcellular location">
    <subcellularLocation>
        <location evidence="1">Endomembrane system</location>
        <topology evidence="1">Multi-pass membrane protein</topology>
    </subcellularLocation>
</comment>
<evidence type="ECO:0000256" key="7">
    <source>
        <dbReference type="ARBA" id="ARBA00023139"/>
    </source>
</evidence>
<accession>A0A0D6R457</accession>
<keyword evidence="7" id="KW-0564">Palmitate</keyword>
<dbReference type="InterPro" id="IPR039859">
    <property type="entry name" value="PFA4/ZDH16/20/ERF2-like"/>
</dbReference>
<evidence type="ECO:0000256" key="4">
    <source>
        <dbReference type="ARBA" id="ARBA00022692"/>
    </source>
</evidence>
<feature type="transmembrane region" description="Helical" evidence="10">
    <location>
        <begin position="22"/>
        <end position="44"/>
    </location>
</feature>
<keyword evidence="4 10" id="KW-0812">Transmembrane</keyword>
<feature type="transmembrane region" description="Helical" evidence="10">
    <location>
        <begin position="51"/>
        <end position="69"/>
    </location>
</feature>
<keyword evidence="6 10" id="KW-0472">Membrane</keyword>
<proteinExistence type="inferred from homology"/>
<dbReference type="PROSITE" id="PS50216">
    <property type="entry name" value="DHHC"/>
    <property type="match status" value="1"/>
</dbReference>
<dbReference type="EMBL" id="GCKF01035076">
    <property type="protein sequence ID" value="JAG97053.1"/>
    <property type="molecule type" value="Transcribed_RNA"/>
</dbReference>
<name>A0A0D6R457_ARACU</name>
<sequence length="338" mass="38092">MRFGFGGSNACNCCASAWGLKAGFVCLHVILVGGVFVVSEGLIVETRLHPWYTALYLLLVVFTISQYFYTIASSPGYVLDAMKDKFVAEAHATHASDMISRLAMNGGSLSRIVPASIVNINDESYGPPTFDGDAKFKGLANMPETIQSTGSPSRDGMCSYCNIWKPPRSKHCHDCGKCVLEFDHHCLWLGTCIGERNHCKFWWYLFEETILGMWTAVMYIQSFIEHGSGRWWHIGLATLLLIILIICLIFSTGLLIFHSYLAITNQTTYEVSRRRRISYLRNLPETVHPFSKGLVRNVYSFCCSRNDFYAIHSLPPIEELEAKARPYTCWDVLSCRGC</sequence>
<comment type="catalytic activity">
    <reaction evidence="10">
        <text>L-cysteinyl-[protein] + hexadecanoyl-CoA = S-hexadecanoyl-L-cysteinyl-[protein] + CoA</text>
        <dbReference type="Rhea" id="RHEA:36683"/>
        <dbReference type="Rhea" id="RHEA-COMP:10131"/>
        <dbReference type="Rhea" id="RHEA-COMP:11032"/>
        <dbReference type="ChEBI" id="CHEBI:29950"/>
        <dbReference type="ChEBI" id="CHEBI:57287"/>
        <dbReference type="ChEBI" id="CHEBI:57379"/>
        <dbReference type="ChEBI" id="CHEBI:74151"/>
        <dbReference type="EC" id="2.3.1.225"/>
    </reaction>
</comment>
<evidence type="ECO:0000256" key="6">
    <source>
        <dbReference type="ARBA" id="ARBA00023136"/>
    </source>
</evidence>
<dbReference type="EC" id="2.3.1.225" evidence="10"/>
<protein>
    <recommendedName>
        <fullName evidence="10">S-acyltransferase</fullName>
        <ecNumber evidence="10">2.3.1.225</ecNumber>
    </recommendedName>
    <alternativeName>
        <fullName evidence="10">Palmitoyltransferase</fullName>
    </alternativeName>
</protein>
<dbReference type="GO" id="GO:0005783">
    <property type="term" value="C:endoplasmic reticulum"/>
    <property type="evidence" value="ECO:0007669"/>
    <property type="project" value="TreeGrafter"/>
</dbReference>
<evidence type="ECO:0000313" key="12">
    <source>
        <dbReference type="EMBL" id="JAG97053.1"/>
    </source>
</evidence>
<dbReference type="GO" id="GO:0005794">
    <property type="term" value="C:Golgi apparatus"/>
    <property type="evidence" value="ECO:0007669"/>
    <property type="project" value="TreeGrafter"/>
</dbReference>
<dbReference type="PANTHER" id="PTHR22883">
    <property type="entry name" value="ZINC FINGER DHHC DOMAIN CONTAINING PROTEIN"/>
    <property type="match status" value="1"/>
</dbReference>
<dbReference type="GO" id="GO:0019706">
    <property type="term" value="F:protein-cysteine S-palmitoyltransferase activity"/>
    <property type="evidence" value="ECO:0007669"/>
    <property type="project" value="UniProtKB-EC"/>
</dbReference>
<dbReference type="GO" id="GO:0006612">
    <property type="term" value="P:protein targeting to membrane"/>
    <property type="evidence" value="ECO:0007669"/>
    <property type="project" value="TreeGrafter"/>
</dbReference>
<dbReference type="Pfam" id="PF01529">
    <property type="entry name" value="DHHC"/>
    <property type="match status" value="1"/>
</dbReference>
<feature type="transmembrane region" description="Helical" evidence="10">
    <location>
        <begin position="201"/>
        <end position="220"/>
    </location>
</feature>
<keyword evidence="8" id="KW-0449">Lipoprotein</keyword>
<organism evidence="12">
    <name type="scientific">Araucaria cunninghamii</name>
    <name type="common">Hoop pine</name>
    <name type="synonym">Moreton Bay pine</name>
    <dbReference type="NCBI Taxonomy" id="56994"/>
    <lineage>
        <taxon>Eukaryota</taxon>
        <taxon>Viridiplantae</taxon>
        <taxon>Streptophyta</taxon>
        <taxon>Embryophyta</taxon>
        <taxon>Tracheophyta</taxon>
        <taxon>Spermatophyta</taxon>
        <taxon>Pinopsida</taxon>
        <taxon>Pinidae</taxon>
        <taxon>Conifers II</taxon>
        <taxon>Araucariales</taxon>
        <taxon>Araucariaceae</taxon>
        <taxon>Araucaria</taxon>
    </lineage>
</organism>